<keyword evidence="1" id="KW-1133">Transmembrane helix</keyword>
<accession>A0A2V1JST9</accession>
<feature type="transmembrane region" description="Helical" evidence="1">
    <location>
        <begin position="21"/>
        <end position="41"/>
    </location>
</feature>
<feature type="transmembrane region" description="Helical" evidence="1">
    <location>
        <begin position="265"/>
        <end position="283"/>
    </location>
</feature>
<feature type="transmembrane region" description="Helical" evidence="1">
    <location>
        <begin position="366"/>
        <end position="383"/>
    </location>
</feature>
<keyword evidence="3" id="KW-1185">Reference proteome</keyword>
<evidence type="ECO:0000313" key="2">
    <source>
        <dbReference type="EMBL" id="PWE85498.1"/>
    </source>
</evidence>
<dbReference type="AlphaFoldDB" id="A0A2V1JST9"/>
<comment type="caution">
    <text evidence="2">The sequence shown here is derived from an EMBL/GenBank/DDBJ whole genome shotgun (WGS) entry which is preliminary data.</text>
</comment>
<feature type="transmembrane region" description="Helical" evidence="1">
    <location>
        <begin position="331"/>
        <end position="354"/>
    </location>
</feature>
<evidence type="ECO:0008006" key="4">
    <source>
        <dbReference type="Google" id="ProtNLM"/>
    </source>
</evidence>
<dbReference type="EMBL" id="JRFU01000192">
    <property type="protein sequence ID" value="PWE85498.1"/>
    <property type="molecule type" value="Genomic_DNA"/>
</dbReference>
<feature type="transmembrane region" description="Helical" evidence="1">
    <location>
        <begin position="78"/>
        <end position="97"/>
    </location>
</feature>
<evidence type="ECO:0000313" key="3">
    <source>
        <dbReference type="Proteomes" id="UP000245288"/>
    </source>
</evidence>
<feature type="transmembrane region" description="Helical" evidence="1">
    <location>
        <begin position="164"/>
        <end position="189"/>
    </location>
</feature>
<dbReference type="Proteomes" id="UP000245288">
    <property type="component" value="Unassembled WGS sequence"/>
</dbReference>
<gene>
    <name evidence="2" type="ORF">LG34_15565</name>
</gene>
<reference evidence="2 3" key="1">
    <citation type="submission" date="2014-09" db="EMBL/GenBank/DDBJ databases">
        <title>Butyrate-producing bacteria isolated from human gut.</title>
        <authorList>
            <person name="Zhang Q."/>
            <person name="Zhao L."/>
        </authorList>
    </citation>
    <scope>NUCLEOTIDE SEQUENCE [LARGE SCALE GENOMIC DNA]</scope>
    <source>
        <strain evidence="2 3">21</strain>
    </source>
</reference>
<feature type="transmembrane region" description="Helical" evidence="1">
    <location>
        <begin position="304"/>
        <end position="325"/>
    </location>
</feature>
<name>A0A2V1JST9_EUBRA</name>
<feature type="transmembrane region" description="Helical" evidence="1">
    <location>
        <begin position="109"/>
        <end position="128"/>
    </location>
</feature>
<sequence>MKSKTSCFNKTIFLKNMTRFWPVWAVYLAYLFFNMTVRMFLNTRNYMNTPAVDHYSATPATNRLITMLECISGNLEPYVIFFAALVAALTIFSYLFTTRSCYMMHALPVKRSELFVTNYISGFLFLLLPQLVTFLLNLLVCIINNITSVEYLLYWLLYMIGMSFLFYTLAVFCCMLTGHAVAAAAYYFVGNFLYIGIKSIATLIISSMCYGMGILGDQVSYRLTETRDTVLSPFMYLLDHVSLTWSMNEDFTALEQIHMRGSLLIGLYCIIAVVFLILAYVFYQKRQLECTSDVVAFGWLHPCFRWMLALVGGFGLSFLLFSLLFDNTAHMTTALFVFLIPCSFVSFFISEMLLKKRFHIFSRKRWIEWAACIALCLIGTGLLKSDAFRIERRIPDTDQIAAIYMYGDYEHVYTDEADFEVLEKIHQNILNHRQEYLPYSYQQNYLEYNHPEERSADFATATLSDTTASSTSTSVVYSESDYISSIQITYYLKNGRKIMRRYEIPVTNATLKDDTTPAYQISKLETGNEDLLRYLLCYNYEDVTFVNGTLSHVDEYGHDGNITLNQQQTETLYEALKADILAGNYPAGLGIHDTDDNPIYYDSFYFYGQVPGDVEYLTDMLPSRNSSSTSSDYKTASANTVNAAVQNNKPTNYYSSIEVSFSLSKSCTNTIQAMIDLGLIDNASDLMTQNEYYDVMNVDGITD</sequence>
<dbReference type="RefSeq" id="WP_109216769.1">
    <property type="nucleotide sequence ID" value="NZ_JRFU01000192.1"/>
</dbReference>
<keyword evidence="1" id="KW-0812">Transmembrane</keyword>
<keyword evidence="1" id="KW-0472">Membrane</keyword>
<protein>
    <recommendedName>
        <fullName evidence="4">ABC-type transport system involved in multi-copper enzyme maturation, permease component</fullName>
    </recommendedName>
</protein>
<evidence type="ECO:0000256" key="1">
    <source>
        <dbReference type="SAM" id="Phobius"/>
    </source>
</evidence>
<dbReference type="OrthoDB" id="1706490at2"/>
<organism evidence="2 3">
    <name type="scientific">Eubacterium ramulus</name>
    <dbReference type="NCBI Taxonomy" id="39490"/>
    <lineage>
        <taxon>Bacteria</taxon>
        <taxon>Bacillati</taxon>
        <taxon>Bacillota</taxon>
        <taxon>Clostridia</taxon>
        <taxon>Eubacteriales</taxon>
        <taxon>Eubacteriaceae</taxon>
        <taxon>Eubacterium</taxon>
    </lineage>
</organism>
<proteinExistence type="predicted"/>